<keyword evidence="2" id="KW-1185">Reference proteome</keyword>
<organism evidence="1 2">
    <name type="scientific">Diploscapter pachys</name>
    <dbReference type="NCBI Taxonomy" id="2018661"/>
    <lineage>
        <taxon>Eukaryota</taxon>
        <taxon>Metazoa</taxon>
        <taxon>Ecdysozoa</taxon>
        <taxon>Nematoda</taxon>
        <taxon>Chromadorea</taxon>
        <taxon>Rhabditida</taxon>
        <taxon>Rhabditina</taxon>
        <taxon>Rhabditomorpha</taxon>
        <taxon>Rhabditoidea</taxon>
        <taxon>Rhabditidae</taxon>
        <taxon>Diploscapter</taxon>
    </lineage>
</organism>
<evidence type="ECO:0000313" key="2">
    <source>
        <dbReference type="Proteomes" id="UP000218231"/>
    </source>
</evidence>
<protein>
    <submittedName>
        <fullName evidence="1">Uncharacterized protein</fullName>
    </submittedName>
</protein>
<dbReference type="PANTHER" id="PTHR23208:SF36">
    <property type="entry name" value="LYSOZYME-RELATED"/>
    <property type="match status" value="1"/>
</dbReference>
<name>A0A2A2KW40_9BILA</name>
<reference evidence="1 2" key="1">
    <citation type="journal article" date="2017" name="Curr. Biol.">
        <title>Genome architecture and evolution of a unichromosomal asexual nematode.</title>
        <authorList>
            <person name="Fradin H."/>
            <person name="Zegar C."/>
            <person name="Gutwein M."/>
            <person name="Lucas J."/>
            <person name="Kovtun M."/>
            <person name="Corcoran D."/>
            <person name="Baugh L.R."/>
            <person name="Kiontke K."/>
            <person name="Gunsalus K."/>
            <person name="Fitch D.H."/>
            <person name="Piano F."/>
        </authorList>
    </citation>
    <scope>NUCLEOTIDE SEQUENCE [LARGE SCALE GENOMIC DNA]</scope>
    <source>
        <strain evidence="1">PF1309</strain>
    </source>
</reference>
<dbReference type="SUPFAM" id="SSF51445">
    <property type="entry name" value="(Trans)glycosidases"/>
    <property type="match status" value="2"/>
</dbReference>
<comment type="caution">
    <text evidence="1">The sequence shown here is derived from an EMBL/GenBank/DDBJ whole genome shotgun (WGS) entry which is preliminary data.</text>
</comment>
<proteinExistence type="predicted"/>
<dbReference type="InterPro" id="IPR051595">
    <property type="entry name" value="GH25_Enzymes"/>
</dbReference>
<sequence>MFLSVLTQDDPYIPIVDFADVANSSQMTCMIAGGYNIGWVRAYKPDGLGMFDNNSITNFYTLKATDAYYSQYLKYYISPSPKSSKQGYQQIDETYFGLLNYNVEIGDFYFLVTQPEMWWSDNIMNINFIQSMVNRAKQYAKTPYIMTNKENWDAITGGWAPSGYLATLWWLSAKGDGMSGETQQNFSDYMPFGPWTGKDDASIKQYGKNENLCGGDLQYIKLLDFAQVANVSQMDCMIKSGYEIWWVRAYRPDGIGMFDNSSVTNYMNLKTYDSMRAMHLNFYMSPSPKSSKQGYQQFDEMYFGLFNYNIVIKTIYLQVINPEMWMTDSSANINFINSTIQRANQYGIYPYILTNKDNWMTITGGWAPSGFFATLWWLDVMSEGVSGETQQNFDDWMPFPPWNGEFDVDIKTYAKNEMLCGIHVNKSIEQYRFVPPTTTMLPRVRRNVRIPDVPQFVPLNSKRSHS</sequence>
<dbReference type="PANTHER" id="PTHR23208">
    <property type="entry name" value="LYSOZYME PROTEIN"/>
    <property type="match status" value="1"/>
</dbReference>
<dbReference type="Proteomes" id="UP000218231">
    <property type="component" value="Unassembled WGS sequence"/>
</dbReference>
<evidence type="ECO:0000313" key="1">
    <source>
        <dbReference type="EMBL" id="PAV78170.1"/>
    </source>
</evidence>
<dbReference type="AlphaFoldDB" id="A0A2A2KW40"/>
<dbReference type="OrthoDB" id="25039at2759"/>
<dbReference type="GO" id="GO:0045087">
    <property type="term" value="P:innate immune response"/>
    <property type="evidence" value="ECO:0007669"/>
    <property type="project" value="TreeGrafter"/>
</dbReference>
<accession>A0A2A2KW40</accession>
<dbReference type="EMBL" id="LIAE01007607">
    <property type="protein sequence ID" value="PAV78170.1"/>
    <property type="molecule type" value="Genomic_DNA"/>
</dbReference>
<dbReference type="GO" id="GO:0007165">
    <property type="term" value="P:signal transduction"/>
    <property type="evidence" value="ECO:0007669"/>
    <property type="project" value="TreeGrafter"/>
</dbReference>
<dbReference type="InterPro" id="IPR017853">
    <property type="entry name" value="GH"/>
</dbReference>
<gene>
    <name evidence="1" type="ORF">WR25_26183</name>
</gene>